<keyword evidence="3" id="KW-0732">Signal</keyword>
<dbReference type="RefSeq" id="WP_112116498.1">
    <property type="nucleotide sequence ID" value="NZ_UAQE01000001.1"/>
</dbReference>
<feature type="signal peptide" evidence="3">
    <location>
        <begin position="1"/>
        <end position="21"/>
    </location>
</feature>
<evidence type="ECO:0000313" key="5">
    <source>
        <dbReference type="EMBL" id="SPT96345.1"/>
    </source>
</evidence>
<dbReference type="EC" id="3.-.-.-" evidence="5"/>
<dbReference type="GO" id="GO:0016020">
    <property type="term" value="C:membrane"/>
    <property type="evidence" value="ECO:0007669"/>
    <property type="project" value="TreeGrafter"/>
</dbReference>
<dbReference type="PROSITE" id="PS51257">
    <property type="entry name" value="PROKAR_LIPOPROTEIN"/>
    <property type="match status" value="1"/>
</dbReference>
<dbReference type="STRING" id="1421.A2J09_14350"/>
<proteinExistence type="predicted"/>
<dbReference type="SUPFAM" id="SSF88713">
    <property type="entry name" value="Glycoside hydrolase/deacetylase"/>
    <property type="match status" value="2"/>
</dbReference>
<dbReference type="PANTHER" id="PTHR10587:SF133">
    <property type="entry name" value="CHITIN DEACETYLASE 1-RELATED"/>
    <property type="match status" value="1"/>
</dbReference>
<dbReference type="InterPro" id="IPR011330">
    <property type="entry name" value="Glyco_hydro/deAcase_b/a-brl"/>
</dbReference>
<dbReference type="GO" id="GO:0046872">
    <property type="term" value="F:metal ion binding"/>
    <property type="evidence" value="ECO:0007669"/>
    <property type="project" value="UniProtKB-KW"/>
</dbReference>
<evidence type="ECO:0000256" key="3">
    <source>
        <dbReference type="SAM" id="SignalP"/>
    </source>
</evidence>
<organism evidence="5 6">
    <name type="scientific">Lysinibacillus capsici</name>
    <dbReference type="NCBI Taxonomy" id="2115968"/>
    <lineage>
        <taxon>Bacteria</taxon>
        <taxon>Bacillati</taxon>
        <taxon>Bacillota</taxon>
        <taxon>Bacilli</taxon>
        <taxon>Bacillales</taxon>
        <taxon>Bacillaceae</taxon>
        <taxon>Lysinibacillus</taxon>
    </lineage>
</organism>
<keyword evidence="2 5" id="KW-0378">Hydrolase</keyword>
<dbReference type="PROSITE" id="PS51677">
    <property type="entry name" value="NODB"/>
    <property type="match status" value="2"/>
</dbReference>
<dbReference type="GO" id="GO:0005975">
    <property type="term" value="P:carbohydrate metabolic process"/>
    <property type="evidence" value="ECO:0007669"/>
    <property type="project" value="InterPro"/>
</dbReference>
<evidence type="ECO:0000256" key="1">
    <source>
        <dbReference type="ARBA" id="ARBA00022723"/>
    </source>
</evidence>
<feature type="domain" description="NodB homology" evidence="4">
    <location>
        <begin position="54"/>
        <end position="233"/>
    </location>
</feature>
<evidence type="ECO:0000259" key="4">
    <source>
        <dbReference type="PROSITE" id="PS51677"/>
    </source>
</evidence>
<dbReference type="AlphaFoldDB" id="A0A2X0XBF5"/>
<gene>
    <name evidence="5" type="primary">yfjS</name>
    <name evidence="5" type="ORF">NCTC7582_00469</name>
</gene>
<dbReference type="CDD" id="cd10917">
    <property type="entry name" value="CE4_NodB_like_6s_7s"/>
    <property type="match status" value="2"/>
</dbReference>
<feature type="chain" id="PRO_5039389461" evidence="3">
    <location>
        <begin position="22"/>
        <end position="477"/>
    </location>
</feature>
<feature type="domain" description="NodB homology" evidence="4">
    <location>
        <begin position="279"/>
        <end position="460"/>
    </location>
</feature>
<name>A0A2X0XBF5_9BACI</name>
<accession>A0A2X0XBF5</accession>
<dbReference type="Gene3D" id="3.20.20.370">
    <property type="entry name" value="Glycoside hydrolase/deacetylase"/>
    <property type="match status" value="2"/>
</dbReference>
<dbReference type="GO" id="GO:0016810">
    <property type="term" value="F:hydrolase activity, acting on carbon-nitrogen (but not peptide) bonds"/>
    <property type="evidence" value="ECO:0007669"/>
    <property type="project" value="InterPro"/>
</dbReference>
<reference evidence="5 6" key="1">
    <citation type="submission" date="2018-06" db="EMBL/GenBank/DDBJ databases">
        <authorList>
            <consortium name="Pathogen Informatics"/>
            <person name="Doyle S."/>
        </authorList>
    </citation>
    <scope>NUCLEOTIDE SEQUENCE [LARGE SCALE GENOMIC DNA]</scope>
    <source>
        <strain evidence="5 6">NCTC7582</strain>
    </source>
</reference>
<dbReference type="Pfam" id="PF01522">
    <property type="entry name" value="Polysacc_deac_1"/>
    <property type="match status" value="2"/>
</dbReference>
<protein>
    <submittedName>
        <fullName evidence="5">Poylsaccharide deacetylase</fullName>
        <ecNumber evidence="5">3.-.-.-</ecNumber>
    </submittedName>
</protein>
<dbReference type="Proteomes" id="UP000251431">
    <property type="component" value="Unassembled WGS sequence"/>
</dbReference>
<evidence type="ECO:0000313" key="6">
    <source>
        <dbReference type="Proteomes" id="UP000251431"/>
    </source>
</evidence>
<dbReference type="InterPro" id="IPR050248">
    <property type="entry name" value="Polysacc_deacetylase_ArnD"/>
</dbReference>
<dbReference type="PANTHER" id="PTHR10587">
    <property type="entry name" value="GLYCOSYL TRANSFERASE-RELATED"/>
    <property type="match status" value="1"/>
</dbReference>
<evidence type="ECO:0000256" key="2">
    <source>
        <dbReference type="ARBA" id="ARBA00022801"/>
    </source>
</evidence>
<keyword evidence="1" id="KW-0479">Metal-binding</keyword>
<dbReference type="EMBL" id="UAQE01000001">
    <property type="protein sequence ID" value="SPT96345.1"/>
    <property type="molecule type" value="Genomic_DNA"/>
</dbReference>
<sequence length="477" mass="54083">MKLLKLCGLLIILFLVGCQSATQETIHPIDSSIEIKKSDGSKSDVISHANIVVPKVSLTFNGLADNDTMKLLLTKLDESNMKATFFLDGMRVAQEPELVKDILKRGHEVQNGTLTFPDISTLNYDQTYEEIMLTNQIFKEHLGFTPKFVRSRSGDVTDNMRLAAKALDMKAVIGLSINPLDRKMQSAQELINYISKYIDRGSIIHLNTYINPAIIDAIPLLAQLAKEREYTITTLSDLLDERYLTKSVEEIAGYDDVSPNLNYEQVKPNLYYRKDTTKKEIAITFDDWAHEKRVKEVLDVLRKYNIKSTFFLIGSGVEKNPQLAKMIVEEGHEVASHSYYHLDVTKMTPEELQDDLVKAHQALTYALQEPPLLYFRPAQGIMDERTAKIITAAGIKTIAMYDIASFDWNLDYSAQDIYERVISRVGPGKVIVMHILDGTNTVEALPLIIEKLLEDGYSFSKMSTWIEEDSNRDVNEQ</sequence>
<dbReference type="InterPro" id="IPR002509">
    <property type="entry name" value="NODB_dom"/>
</dbReference>